<dbReference type="AlphaFoldDB" id="A0A1B6CAP7"/>
<reference evidence="2" key="1">
    <citation type="submission" date="2015-12" db="EMBL/GenBank/DDBJ databases">
        <title>De novo transcriptome assembly of four potential Pierce s Disease insect vectors from Arizona vineyards.</title>
        <authorList>
            <person name="Tassone E.E."/>
        </authorList>
    </citation>
    <scope>NUCLEOTIDE SEQUENCE</scope>
</reference>
<feature type="non-terminal residue" evidence="2">
    <location>
        <position position="138"/>
    </location>
</feature>
<dbReference type="EMBL" id="GEDC01026757">
    <property type="protein sequence ID" value="JAS10541.1"/>
    <property type="molecule type" value="Transcribed_RNA"/>
</dbReference>
<sequence>MYIFAFVIFLSVFESSFCGPQRGYEEAFDKENENMLKRYVKDTGMLQDEKTYERQRKMNEQDNLHHLVFNERTKKLYDEVDRQVVGRSPVHIKTQWEGEKNYEAGGPAKASVRNTINFNTYHSKKTNLNLIMDSMFVQ</sequence>
<evidence type="ECO:0008006" key="3">
    <source>
        <dbReference type="Google" id="ProtNLM"/>
    </source>
</evidence>
<protein>
    <recommendedName>
        <fullName evidence="3">Cathepsin propeptide inhibitor domain-containing protein</fullName>
    </recommendedName>
</protein>
<feature type="chain" id="PRO_5008580251" description="Cathepsin propeptide inhibitor domain-containing protein" evidence="1">
    <location>
        <begin position="19"/>
        <end position="138"/>
    </location>
</feature>
<name>A0A1B6CAP7_9HEMI</name>
<keyword evidence="1" id="KW-0732">Signal</keyword>
<gene>
    <name evidence="2" type="ORF">g.10234</name>
</gene>
<proteinExistence type="predicted"/>
<organism evidence="2">
    <name type="scientific">Clastoptera arizonana</name>
    <name type="common">Arizona spittle bug</name>
    <dbReference type="NCBI Taxonomy" id="38151"/>
    <lineage>
        <taxon>Eukaryota</taxon>
        <taxon>Metazoa</taxon>
        <taxon>Ecdysozoa</taxon>
        <taxon>Arthropoda</taxon>
        <taxon>Hexapoda</taxon>
        <taxon>Insecta</taxon>
        <taxon>Pterygota</taxon>
        <taxon>Neoptera</taxon>
        <taxon>Paraneoptera</taxon>
        <taxon>Hemiptera</taxon>
        <taxon>Auchenorrhyncha</taxon>
        <taxon>Cercopoidea</taxon>
        <taxon>Clastopteridae</taxon>
        <taxon>Clastoptera</taxon>
    </lineage>
</organism>
<accession>A0A1B6CAP7</accession>
<feature type="signal peptide" evidence="1">
    <location>
        <begin position="1"/>
        <end position="18"/>
    </location>
</feature>
<evidence type="ECO:0000313" key="2">
    <source>
        <dbReference type="EMBL" id="JAS10541.1"/>
    </source>
</evidence>
<evidence type="ECO:0000256" key="1">
    <source>
        <dbReference type="SAM" id="SignalP"/>
    </source>
</evidence>